<organism evidence="1 2">
    <name type="scientific">Gibberella intermedia</name>
    <name type="common">Bulb rot disease fungus</name>
    <name type="synonym">Fusarium proliferatum</name>
    <dbReference type="NCBI Taxonomy" id="948311"/>
    <lineage>
        <taxon>Eukaryota</taxon>
        <taxon>Fungi</taxon>
        <taxon>Dikarya</taxon>
        <taxon>Ascomycota</taxon>
        <taxon>Pezizomycotina</taxon>
        <taxon>Sordariomycetes</taxon>
        <taxon>Hypocreomycetidae</taxon>
        <taxon>Hypocreales</taxon>
        <taxon>Nectriaceae</taxon>
        <taxon>Fusarium</taxon>
        <taxon>Fusarium fujikuroi species complex</taxon>
    </lineage>
</organism>
<protein>
    <submittedName>
        <fullName evidence="1">Uncharacterized protein</fullName>
    </submittedName>
</protein>
<dbReference type="AlphaFoldDB" id="A0A420S0W0"/>
<evidence type="ECO:0000313" key="2">
    <source>
        <dbReference type="Proteomes" id="UP000283569"/>
    </source>
</evidence>
<sequence length="206" mass="22919">MGWTFVRLTRDQLIRELTATEETERSRNEVIDHTLVGNVLWTVVRVTAKQAGVLGLAPGESATLIGCHLLESEGREWGYKSLVEAEHPGAPPGAHWCMPSTSSDRPARAAMQPPSEAHMDTILSSLPPELLRFVEDQLANNEASDDELHEHFIANGLGEDQAWQALTYRALYLRHVFLEGFTPILKGHEALCFDPHSRGWEPVPPP</sequence>
<gene>
    <name evidence="1" type="ORF">BFJ72_g14575</name>
</gene>
<dbReference type="Proteomes" id="UP000283569">
    <property type="component" value="Unassembled WGS sequence"/>
</dbReference>
<accession>A0A420S0W0</accession>
<comment type="caution">
    <text evidence="1">The sequence shown here is derived from an EMBL/GenBank/DDBJ whole genome shotgun (WGS) entry which is preliminary data.</text>
</comment>
<reference evidence="1 2" key="1">
    <citation type="journal article" date="2018" name="Sci. Rep.">
        <title>Characterisation of pathogen-specific regions and novel effector candidates in Fusarium oxysporum f. sp. cepae.</title>
        <authorList>
            <person name="Armitage A.D."/>
            <person name="Taylor A."/>
            <person name="Sobczyk M.K."/>
            <person name="Baxter L."/>
            <person name="Greenfield B.P."/>
            <person name="Bates H.J."/>
            <person name="Wilson F."/>
            <person name="Jackson A.C."/>
            <person name="Ott S."/>
            <person name="Harrison R.J."/>
            <person name="Clarkson J.P."/>
        </authorList>
    </citation>
    <scope>NUCLEOTIDE SEQUENCE [LARGE SCALE GENOMIC DNA]</scope>
    <source>
        <strain evidence="1 2">Fp_A8</strain>
    </source>
</reference>
<evidence type="ECO:0000313" key="1">
    <source>
        <dbReference type="EMBL" id="RKL22924.1"/>
    </source>
</evidence>
<name>A0A420S0W0_GIBIN</name>
<proteinExistence type="predicted"/>
<dbReference type="EMBL" id="MRDB01000113">
    <property type="protein sequence ID" value="RKL22924.1"/>
    <property type="molecule type" value="Genomic_DNA"/>
</dbReference>